<sequence length="149" mass="16274">MPLLVSLRQYLCLIIILYVTSIRGFRLDPEALLKTGYSHGTLLAIGASLGLLAVVTFVTISCCIKKDSSVKYIIDSDLSSSISDFTESSSFPSPQLQASMPIPDSLYIILNECYTHRHPFLDDSAILVAPDVLGNPLSPHISDLLFQCP</sequence>
<reference evidence="2 3" key="1">
    <citation type="journal article" date="2013" name="Nature">
        <title>The genomes of four tapeworm species reveal adaptations to parasitism.</title>
        <authorList>
            <person name="Tsai I.J."/>
            <person name="Zarowiecki M."/>
            <person name="Holroyd N."/>
            <person name="Garciarrubio A."/>
            <person name="Sanchez-Flores A."/>
            <person name="Brooks K.L."/>
            <person name="Tracey A."/>
            <person name="Bobes R.J."/>
            <person name="Fragoso G."/>
            <person name="Sciutto E."/>
            <person name="Aslett M."/>
            <person name="Beasley H."/>
            <person name="Bennett H.M."/>
            <person name="Cai J."/>
            <person name="Camicia F."/>
            <person name="Clark R."/>
            <person name="Cucher M."/>
            <person name="De Silva N."/>
            <person name="Day T.A."/>
            <person name="Deplazes P."/>
            <person name="Estrada K."/>
            <person name="Fernandez C."/>
            <person name="Holland P.W."/>
            <person name="Hou J."/>
            <person name="Hu S."/>
            <person name="Huckvale T."/>
            <person name="Hung S.S."/>
            <person name="Kamenetzky L."/>
            <person name="Keane J.A."/>
            <person name="Kiss F."/>
            <person name="Koziol U."/>
            <person name="Lambert O."/>
            <person name="Liu K."/>
            <person name="Luo X."/>
            <person name="Luo Y."/>
            <person name="Macchiaroli N."/>
            <person name="Nichol S."/>
            <person name="Paps J."/>
            <person name="Parkinson J."/>
            <person name="Pouchkina-Stantcheva N."/>
            <person name="Riddiford N."/>
            <person name="Rosenzvit M."/>
            <person name="Salinas G."/>
            <person name="Wasmuth J.D."/>
            <person name="Zamanian M."/>
            <person name="Zheng Y."/>
            <person name="Cai X."/>
            <person name="Soberon X."/>
            <person name="Olson P.D."/>
            <person name="Laclette J.P."/>
            <person name="Brehm K."/>
            <person name="Berriman M."/>
            <person name="Garciarrubio A."/>
            <person name="Bobes R.J."/>
            <person name="Fragoso G."/>
            <person name="Sanchez-Flores A."/>
            <person name="Estrada K."/>
            <person name="Cevallos M.A."/>
            <person name="Morett E."/>
            <person name="Gonzalez V."/>
            <person name="Portillo T."/>
            <person name="Ochoa-Leyva A."/>
            <person name="Jose M.V."/>
            <person name="Sciutto E."/>
            <person name="Landa A."/>
            <person name="Jimenez L."/>
            <person name="Valdes V."/>
            <person name="Carrero J.C."/>
            <person name="Larralde C."/>
            <person name="Morales-Montor J."/>
            <person name="Limon-Lason J."/>
            <person name="Soberon X."/>
            <person name="Laclette J.P."/>
        </authorList>
    </citation>
    <scope>NUCLEOTIDE SEQUENCE [LARGE SCALE GENOMIC DNA]</scope>
</reference>
<name>A0A068X4U2_ECHGR</name>
<protein>
    <submittedName>
        <fullName evidence="4">Expressed conserved protein</fullName>
    </submittedName>
</protein>
<evidence type="ECO:0000256" key="1">
    <source>
        <dbReference type="SAM" id="Phobius"/>
    </source>
</evidence>
<evidence type="ECO:0000313" key="2">
    <source>
        <dbReference type="EMBL" id="CDS25042.1"/>
    </source>
</evidence>
<gene>
    <name evidence="2" type="ORF">EgrG_002054800</name>
</gene>
<feature type="transmembrane region" description="Helical" evidence="1">
    <location>
        <begin position="7"/>
        <end position="25"/>
    </location>
</feature>
<keyword evidence="1" id="KW-1133">Transmembrane helix</keyword>
<keyword evidence="1" id="KW-0812">Transmembrane</keyword>
<evidence type="ECO:0000313" key="4">
    <source>
        <dbReference type="WBParaSite" id="EgrG_002054800"/>
    </source>
</evidence>
<dbReference type="EMBL" id="LK028692">
    <property type="protein sequence ID" value="CDS25042.1"/>
    <property type="molecule type" value="Genomic_DNA"/>
</dbReference>
<feature type="transmembrane region" description="Helical" evidence="1">
    <location>
        <begin position="37"/>
        <end position="64"/>
    </location>
</feature>
<evidence type="ECO:0000313" key="3">
    <source>
        <dbReference type="Proteomes" id="UP000492820"/>
    </source>
</evidence>
<dbReference type="WBParaSite" id="EgrG_002054800">
    <property type="protein sequence ID" value="EgrG_002054800"/>
    <property type="gene ID" value="EgrG_002054800"/>
</dbReference>
<dbReference type="Proteomes" id="UP000492820">
    <property type="component" value="Unassembled WGS sequence"/>
</dbReference>
<proteinExistence type="predicted"/>
<accession>A0A068X4U2</accession>
<reference evidence="2" key="2">
    <citation type="submission" date="2014-06" db="EMBL/GenBank/DDBJ databases">
        <authorList>
            <person name="Aslett M."/>
        </authorList>
    </citation>
    <scope>NUCLEOTIDE SEQUENCE</scope>
</reference>
<keyword evidence="1" id="KW-0472">Membrane</keyword>
<dbReference type="AlphaFoldDB" id="A0A068X4U2"/>
<reference evidence="4" key="3">
    <citation type="submission" date="2020-10" db="UniProtKB">
        <authorList>
            <consortium name="WormBaseParasite"/>
        </authorList>
    </citation>
    <scope>IDENTIFICATION</scope>
</reference>
<organism evidence="2">
    <name type="scientific">Echinococcus granulosus</name>
    <name type="common">Hydatid tapeworm</name>
    <dbReference type="NCBI Taxonomy" id="6210"/>
    <lineage>
        <taxon>Eukaryota</taxon>
        <taxon>Metazoa</taxon>
        <taxon>Spiralia</taxon>
        <taxon>Lophotrochozoa</taxon>
        <taxon>Platyhelminthes</taxon>
        <taxon>Cestoda</taxon>
        <taxon>Eucestoda</taxon>
        <taxon>Cyclophyllidea</taxon>
        <taxon>Taeniidae</taxon>
        <taxon>Echinococcus</taxon>
        <taxon>Echinococcus granulosus group</taxon>
    </lineage>
</organism>